<dbReference type="PANTHER" id="PTHR21231:SF3">
    <property type="entry name" value="GPN-LOOP GTPASE 2"/>
    <property type="match status" value="1"/>
</dbReference>
<dbReference type="GO" id="GO:0005525">
    <property type="term" value="F:GTP binding"/>
    <property type="evidence" value="ECO:0007669"/>
    <property type="project" value="UniProtKB-KW"/>
</dbReference>
<dbReference type="EMBL" id="CATOUU010001035">
    <property type="protein sequence ID" value="CAI9968344.1"/>
    <property type="molecule type" value="Genomic_DNA"/>
</dbReference>
<comment type="similarity">
    <text evidence="1 5">Belongs to the GPN-loop GTPase family.</text>
</comment>
<organism evidence="7">
    <name type="scientific">Hexamita inflata</name>
    <dbReference type="NCBI Taxonomy" id="28002"/>
    <lineage>
        <taxon>Eukaryota</taxon>
        <taxon>Metamonada</taxon>
        <taxon>Diplomonadida</taxon>
        <taxon>Hexamitidae</taxon>
        <taxon>Hexamitinae</taxon>
        <taxon>Hexamita</taxon>
    </lineage>
</organism>
<proteinExistence type="inferred from homology"/>
<evidence type="ECO:0000256" key="4">
    <source>
        <dbReference type="ARBA" id="ARBA00023134"/>
    </source>
</evidence>
<dbReference type="GO" id="GO:0005524">
    <property type="term" value="F:ATP binding"/>
    <property type="evidence" value="ECO:0007669"/>
    <property type="project" value="UniProtKB-KW"/>
</dbReference>
<keyword evidence="4 5" id="KW-0342">GTP-binding</keyword>
<dbReference type="Proteomes" id="UP001642409">
    <property type="component" value="Unassembled WGS sequence"/>
</dbReference>
<protein>
    <recommendedName>
        <fullName evidence="5">GPN-loop GTPase 2</fullName>
    </recommendedName>
</protein>
<keyword evidence="7" id="KW-0067">ATP-binding</keyword>
<dbReference type="EMBL" id="CAXDID020000132">
    <property type="protein sequence ID" value="CAL6035836.1"/>
    <property type="molecule type" value="Genomic_DNA"/>
</dbReference>
<evidence type="ECO:0000313" key="7">
    <source>
        <dbReference type="EMBL" id="CAI9968344.1"/>
    </source>
</evidence>
<evidence type="ECO:0000313" key="9">
    <source>
        <dbReference type="EMBL" id="CAL6041981.1"/>
    </source>
</evidence>
<keyword evidence="10" id="KW-1185">Reference proteome</keyword>
<evidence type="ECO:0000256" key="1">
    <source>
        <dbReference type="ARBA" id="ARBA00005290"/>
    </source>
</evidence>
<dbReference type="Gene3D" id="3.40.50.300">
    <property type="entry name" value="P-loop containing nucleotide triphosphate hydrolases"/>
    <property type="match status" value="1"/>
</dbReference>
<dbReference type="SUPFAM" id="SSF52540">
    <property type="entry name" value="P-loop containing nucleoside triphosphate hydrolases"/>
    <property type="match status" value="1"/>
</dbReference>
<dbReference type="InterPro" id="IPR004130">
    <property type="entry name" value="Gpn"/>
</dbReference>
<reference evidence="7" key="1">
    <citation type="submission" date="2023-06" db="EMBL/GenBank/DDBJ databases">
        <authorList>
            <person name="Kurt Z."/>
        </authorList>
    </citation>
    <scope>NUCLEOTIDE SEQUENCE</scope>
</reference>
<reference evidence="8 10" key="2">
    <citation type="submission" date="2024-07" db="EMBL/GenBank/DDBJ databases">
        <authorList>
            <person name="Akdeniz Z."/>
        </authorList>
    </citation>
    <scope>NUCLEOTIDE SEQUENCE [LARGE SCALE GENOMIC DNA]</scope>
</reference>
<dbReference type="GO" id="GO:0005737">
    <property type="term" value="C:cytoplasm"/>
    <property type="evidence" value="ECO:0007669"/>
    <property type="project" value="TreeGrafter"/>
</dbReference>
<evidence type="ECO:0000313" key="8">
    <source>
        <dbReference type="EMBL" id="CAL6035836.1"/>
    </source>
</evidence>
<dbReference type="PANTHER" id="PTHR21231">
    <property type="entry name" value="XPA-BINDING PROTEIN 1-RELATED"/>
    <property type="match status" value="1"/>
</dbReference>
<dbReference type="EMBL" id="CATOUU010000627">
    <property type="protein sequence ID" value="CAI9935909.1"/>
    <property type="molecule type" value="Genomic_DNA"/>
</dbReference>
<evidence type="ECO:0000256" key="2">
    <source>
        <dbReference type="ARBA" id="ARBA00022741"/>
    </source>
</evidence>
<dbReference type="AlphaFoldDB" id="A0AA86R996"/>
<dbReference type="Pfam" id="PF03029">
    <property type="entry name" value="ATP_bind_1"/>
    <property type="match status" value="1"/>
</dbReference>
<dbReference type="GO" id="GO:0003924">
    <property type="term" value="F:GTPase activity"/>
    <property type="evidence" value="ECO:0007669"/>
    <property type="project" value="TreeGrafter"/>
</dbReference>
<keyword evidence="3 5" id="KW-0378">Hydrolase</keyword>
<comment type="subunit">
    <text evidence="5">Binds to RNA polymerase II (RNAPII).</text>
</comment>
<comment type="function">
    <text evidence="5">Small GTPase required for proper localization of RNA polymerase II and III (RNAPII and RNAPIII). May act at an RNAP assembly step prior to nuclear import.</text>
</comment>
<gene>
    <name evidence="6" type="ORF">HINF_LOCUS23554</name>
    <name evidence="8" type="ORF">HINF_LOCUS36121</name>
    <name evidence="9" type="ORF">HINF_LOCUS39373</name>
    <name evidence="7" type="ORF">HINF_LOCUS55989</name>
</gene>
<evidence type="ECO:0000313" key="6">
    <source>
        <dbReference type="EMBL" id="CAI9935909.1"/>
    </source>
</evidence>
<evidence type="ECO:0000313" key="10">
    <source>
        <dbReference type="Proteomes" id="UP001642409"/>
    </source>
</evidence>
<evidence type="ECO:0000256" key="5">
    <source>
        <dbReference type="RuleBase" id="RU365059"/>
    </source>
</evidence>
<accession>A0AA86R996</accession>
<name>A0AA86R996_9EUKA</name>
<sequence length="267" mass="30042">MRYGVAVIGMPGSGKTTLTRSMADIFKIIKRPAKSINLDPANETDFDFDVQSMIQTADVQEAFNLGPNASLLYCLEFLNANFTVLSDYIISQPDCFFIFDLPGQVECYAADYNLREIMTKLQHQLDFSLVAVHLSDCAMINSASKYLQLQLSTLSIQTAFNLPFMNVFNKTDMLPHQQQLEDVLQQFEEELIYQPEGELGLELLQVLNNSGCIESSGLCALDSKEVVQLINDVDNRVGYSRGQLGEYKGITPAEVRQIEDYIDRAYQ</sequence>
<comment type="caution">
    <text evidence="7">The sequence shown here is derived from an EMBL/GenBank/DDBJ whole genome shotgun (WGS) entry which is preliminary data.</text>
</comment>
<evidence type="ECO:0000256" key="3">
    <source>
        <dbReference type="ARBA" id="ARBA00022801"/>
    </source>
</evidence>
<dbReference type="EMBL" id="CAXDID020000152">
    <property type="protein sequence ID" value="CAL6041981.1"/>
    <property type="molecule type" value="Genomic_DNA"/>
</dbReference>
<keyword evidence="2 5" id="KW-0547">Nucleotide-binding</keyword>
<dbReference type="InterPro" id="IPR027417">
    <property type="entry name" value="P-loop_NTPase"/>
</dbReference>